<gene>
    <name evidence="3" type="ORF">PDESU_00272</name>
</gene>
<sequence>MKKILTCAALVALPLALMAQTTITWTGAGDGSTYTDGVNWGGTAPTDDLTTDIAQLTGGTVNLDADRSVYGLDIDTASTLTGSGTRLILGGGGLTGSSALILSNNVTLRTGTVTTYASDVTIDGATVEATTGTQGFLGTGTITLDNGGTIAGQSSHINMRDTTSIVLGSGGGTLANAHTRAVYGLNNTVISGAGQLTLDGSGSTSYSGNSRIQMEGGINTYTGGTRLQNKANVQVTADENFGAAGSKVTIDDARLITGGGVDFGSREFAITSNGGRISLNNQASTIGGSLSGSGALLIDGQNLKDNGGTPSGTLTLTADSTATFTGDITIGPGATLKANQNSIAIDSGLGTANITLDGGTLSANGNNHMDIGNRQIVLTENGGTVIHGGSRNIYGSTKITGAGQLTIKGANGDGGRFQMTGNGSDYTGGTLVTEGGQAWAYYGDSFGTGAVTLDNGDLQLVNNGHTFANDIAVVGTGSDIKGAKTATFSGVLSGTGELTIKDNGTLSFSNTGNTFEGTLNLGTSAGTVNLTSLGDGATITGDGAGTLNFLGAISLDTANTYAGGITVASGGSIGGSGSLAGDLTLASGAMIEFSATETLTVAGSVTLDSSFGIDDLLGLDGSTAEGTYTLIANDGDFSHIENFGEAFAADIGGGKSAYFQTGSLQVVVIPEPATLGLVAVFGAAVLFIRRRFMI</sequence>
<reference evidence="3 4" key="1">
    <citation type="submission" date="2019-04" db="EMBL/GenBank/DDBJ databases">
        <authorList>
            <person name="Van Vliet M D."/>
        </authorList>
    </citation>
    <scope>NUCLEOTIDE SEQUENCE [LARGE SCALE GENOMIC DNA]</scope>
    <source>
        <strain evidence="3 4">F1</strain>
    </source>
</reference>
<dbReference type="EMBL" id="CAAHFG010000001">
    <property type="protein sequence ID" value="VGO11726.1"/>
    <property type="molecule type" value="Genomic_DNA"/>
</dbReference>
<dbReference type="AlphaFoldDB" id="A0A6C2TWN1"/>
<feature type="signal peptide" evidence="2">
    <location>
        <begin position="1"/>
        <end position="19"/>
    </location>
</feature>
<name>A0A6C2TWN1_PONDE</name>
<keyword evidence="1" id="KW-0472">Membrane</keyword>
<dbReference type="Proteomes" id="UP000366872">
    <property type="component" value="Unassembled WGS sequence"/>
</dbReference>
<keyword evidence="1" id="KW-0812">Transmembrane</keyword>
<proteinExistence type="predicted"/>
<evidence type="ECO:0000256" key="1">
    <source>
        <dbReference type="SAM" id="Phobius"/>
    </source>
</evidence>
<evidence type="ECO:0000313" key="3">
    <source>
        <dbReference type="EMBL" id="VGO11726.1"/>
    </source>
</evidence>
<keyword evidence="2" id="KW-0732">Signal</keyword>
<dbReference type="RefSeq" id="WP_136077458.1">
    <property type="nucleotide sequence ID" value="NZ_CAAHFG010000001.1"/>
</dbReference>
<evidence type="ECO:0008006" key="5">
    <source>
        <dbReference type="Google" id="ProtNLM"/>
    </source>
</evidence>
<feature type="chain" id="PRO_5025363863" description="PEP-CTERM protein-sorting domain-containing protein" evidence="2">
    <location>
        <begin position="20"/>
        <end position="694"/>
    </location>
</feature>
<accession>A0A6C2TWN1</accession>
<organism evidence="3 4">
    <name type="scientific">Pontiella desulfatans</name>
    <dbReference type="NCBI Taxonomy" id="2750659"/>
    <lineage>
        <taxon>Bacteria</taxon>
        <taxon>Pseudomonadati</taxon>
        <taxon>Kiritimatiellota</taxon>
        <taxon>Kiritimatiellia</taxon>
        <taxon>Kiritimatiellales</taxon>
        <taxon>Pontiellaceae</taxon>
        <taxon>Pontiella</taxon>
    </lineage>
</organism>
<protein>
    <recommendedName>
        <fullName evidence="5">PEP-CTERM protein-sorting domain-containing protein</fullName>
    </recommendedName>
</protein>
<keyword evidence="1" id="KW-1133">Transmembrane helix</keyword>
<evidence type="ECO:0000256" key="2">
    <source>
        <dbReference type="SAM" id="SignalP"/>
    </source>
</evidence>
<feature type="transmembrane region" description="Helical" evidence="1">
    <location>
        <begin position="667"/>
        <end position="688"/>
    </location>
</feature>
<keyword evidence="4" id="KW-1185">Reference proteome</keyword>
<evidence type="ECO:0000313" key="4">
    <source>
        <dbReference type="Proteomes" id="UP000366872"/>
    </source>
</evidence>